<dbReference type="Gene3D" id="3.40.50.1240">
    <property type="entry name" value="Phosphoglycerate mutase-like"/>
    <property type="match status" value="1"/>
</dbReference>
<dbReference type="AlphaFoldDB" id="A0A1I5MVF2"/>
<dbReference type="EMBL" id="FOXB01000007">
    <property type="protein sequence ID" value="SFP13498.1"/>
    <property type="molecule type" value="Genomic_DNA"/>
</dbReference>
<keyword evidence="2" id="KW-1185">Reference proteome</keyword>
<dbReference type="STRING" id="223786.SAMN05216234_10739"/>
<dbReference type="RefSeq" id="WP_092911376.1">
    <property type="nucleotide sequence ID" value="NZ_FOXB01000007.1"/>
</dbReference>
<protein>
    <submittedName>
        <fullName evidence="1">Adenosylcobalamin phosphatase</fullName>
    </submittedName>
</protein>
<dbReference type="Proteomes" id="UP000199227">
    <property type="component" value="Unassembled WGS sequence"/>
</dbReference>
<dbReference type="SMART" id="SM00855">
    <property type="entry name" value="PGAM"/>
    <property type="match status" value="1"/>
</dbReference>
<evidence type="ECO:0000313" key="1">
    <source>
        <dbReference type="EMBL" id="SFP13498.1"/>
    </source>
</evidence>
<name>A0A1I5MVF2_9BACT</name>
<dbReference type="CDD" id="cd07067">
    <property type="entry name" value="HP_PGM_like"/>
    <property type="match status" value="1"/>
</dbReference>
<evidence type="ECO:0000313" key="2">
    <source>
        <dbReference type="Proteomes" id="UP000199227"/>
    </source>
</evidence>
<reference evidence="1 2" key="1">
    <citation type="submission" date="2016-10" db="EMBL/GenBank/DDBJ databases">
        <authorList>
            <person name="de Groot N.N."/>
        </authorList>
    </citation>
    <scope>NUCLEOTIDE SEQUENCE [LARGE SCALE GENOMIC DNA]</scope>
    <source>
        <strain evidence="1 2">EP1-55-1</strain>
    </source>
</reference>
<dbReference type="InterPro" id="IPR013078">
    <property type="entry name" value="His_Pase_superF_clade-1"/>
</dbReference>
<organism evidence="1 2">
    <name type="scientific">Hydrogenimonas thermophila</name>
    <dbReference type="NCBI Taxonomy" id="223786"/>
    <lineage>
        <taxon>Bacteria</taxon>
        <taxon>Pseudomonadati</taxon>
        <taxon>Campylobacterota</taxon>
        <taxon>Epsilonproteobacteria</taxon>
        <taxon>Campylobacterales</taxon>
        <taxon>Hydrogenimonadaceae</taxon>
        <taxon>Hydrogenimonas</taxon>
    </lineage>
</organism>
<proteinExistence type="predicted"/>
<dbReference type="InterPro" id="IPR029033">
    <property type="entry name" value="His_PPase_superfam"/>
</dbReference>
<gene>
    <name evidence="1" type="ORF">SAMN05216234_10739</name>
</gene>
<dbReference type="SUPFAM" id="SSF53254">
    <property type="entry name" value="Phosphoglycerate mutase-like"/>
    <property type="match status" value="1"/>
</dbReference>
<accession>A0A1I5MVF2</accession>
<dbReference type="OrthoDB" id="9781415at2"/>
<sequence length="171" mass="20106">MSLTLIRHASLGKKYQKRYIGWSDIDIDLNFWDQTKANEIKRLSFDSVYSSTLVRAINTLKELGFKEFILDDRLKEVAFKDHIEGKSFDEISKLDTFDSKFLNSMDSWHRFICKEDKNSFYSRVESFLSELPKEKEILICTHAGVIRVVGEILGHKIDNIDYLEMVKIWDI</sequence>
<dbReference type="Pfam" id="PF00300">
    <property type="entry name" value="His_Phos_1"/>
    <property type="match status" value="1"/>
</dbReference>